<dbReference type="KEGG" id="aarc:G127AT_13315"/>
<dbReference type="InterPro" id="IPR000914">
    <property type="entry name" value="SBP_5_dom"/>
</dbReference>
<feature type="chain" id="PRO_5039633756" evidence="2">
    <location>
        <begin position="23"/>
        <end position="539"/>
    </location>
</feature>
<dbReference type="Gene3D" id="3.40.190.10">
    <property type="entry name" value="Periplasmic binding protein-like II"/>
    <property type="match status" value="1"/>
</dbReference>
<accession>A0A975FKL2</accession>
<dbReference type="Proteomes" id="UP000671914">
    <property type="component" value="Chromosome"/>
</dbReference>
<evidence type="ECO:0000256" key="1">
    <source>
        <dbReference type="SAM" id="MobiDB-lite"/>
    </source>
</evidence>
<feature type="domain" description="Solute-binding protein family 5" evidence="3">
    <location>
        <begin position="81"/>
        <end position="460"/>
    </location>
</feature>
<feature type="region of interest" description="Disordered" evidence="1">
    <location>
        <begin position="26"/>
        <end position="51"/>
    </location>
</feature>
<dbReference type="PANTHER" id="PTHR30290">
    <property type="entry name" value="PERIPLASMIC BINDING COMPONENT OF ABC TRANSPORTER"/>
    <property type="match status" value="1"/>
</dbReference>
<dbReference type="InterPro" id="IPR039424">
    <property type="entry name" value="SBP_5"/>
</dbReference>
<dbReference type="CDD" id="cd00995">
    <property type="entry name" value="PBP2_NikA_DppA_OppA_like"/>
    <property type="match status" value="1"/>
</dbReference>
<reference evidence="4" key="1">
    <citation type="submission" date="2021-03" db="EMBL/GenBank/DDBJ databases">
        <title>Agromyces archimandritus sp. nov., isolated from the cockroach Archimandrita tessellata.</title>
        <authorList>
            <person name="Guzman J."/>
            <person name="Ortuzar M."/>
            <person name="Poehlein A."/>
            <person name="Daniel R."/>
            <person name="Trujillo M."/>
            <person name="Vilcinskas A."/>
        </authorList>
    </citation>
    <scope>NUCLEOTIDE SEQUENCE</scope>
    <source>
        <strain evidence="4">G127AT</strain>
    </source>
</reference>
<dbReference type="RefSeq" id="WP_210897650.1">
    <property type="nucleotide sequence ID" value="NZ_CP071696.1"/>
</dbReference>
<dbReference type="PIRSF" id="PIRSF002741">
    <property type="entry name" value="MppA"/>
    <property type="match status" value="1"/>
</dbReference>
<dbReference type="EMBL" id="CP071696">
    <property type="protein sequence ID" value="QTX04248.1"/>
    <property type="molecule type" value="Genomic_DNA"/>
</dbReference>
<dbReference type="PROSITE" id="PS51257">
    <property type="entry name" value="PROKAR_LIPOPROTEIN"/>
    <property type="match status" value="1"/>
</dbReference>
<organism evidence="4 5">
    <name type="scientific">Agromyces archimandritae</name>
    <dbReference type="NCBI Taxonomy" id="2781962"/>
    <lineage>
        <taxon>Bacteria</taxon>
        <taxon>Bacillati</taxon>
        <taxon>Actinomycetota</taxon>
        <taxon>Actinomycetes</taxon>
        <taxon>Micrococcales</taxon>
        <taxon>Microbacteriaceae</taxon>
        <taxon>Agromyces</taxon>
    </lineage>
</organism>
<evidence type="ECO:0000256" key="2">
    <source>
        <dbReference type="SAM" id="SignalP"/>
    </source>
</evidence>
<dbReference type="GO" id="GO:0015833">
    <property type="term" value="P:peptide transport"/>
    <property type="evidence" value="ECO:0007669"/>
    <property type="project" value="TreeGrafter"/>
</dbReference>
<proteinExistence type="predicted"/>
<dbReference type="Pfam" id="PF00496">
    <property type="entry name" value="SBP_bac_5"/>
    <property type="match status" value="1"/>
</dbReference>
<evidence type="ECO:0000259" key="3">
    <source>
        <dbReference type="Pfam" id="PF00496"/>
    </source>
</evidence>
<dbReference type="GO" id="GO:0043190">
    <property type="term" value="C:ATP-binding cassette (ABC) transporter complex"/>
    <property type="evidence" value="ECO:0007669"/>
    <property type="project" value="InterPro"/>
</dbReference>
<dbReference type="InterPro" id="IPR030678">
    <property type="entry name" value="Peptide/Ni-bd"/>
</dbReference>
<dbReference type="PANTHER" id="PTHR30290:SF83">
    <property type="entry name" value="ABC TRANSPORTER SUBSTRATE-BINDING PROTEIN"/>
    <property type="match status" value="1"/>
</dbReference>
<dbReference type="GO" id="GO:1904680">
    <property type="term" value="F:peptide transmembrane transporter activity"/>
    <property type="evidence" value="ECO:0007669"/>
    <property type="project" value="TreeGrafter"/>
</dbReference>
<keyword evidence="2" id="KW-0732">Signal</keyword>
<dbReference type="AlphaFoldDB" id="A0A975FKL2"/>
<feature type="signal peptide" evidence="2">
    <location>
        <begin position="1"/>
        <end position="22"/>
    </location>
</feature>
<dbReference type="GO" id="GO:0042597">
    <property type="term" value="C:periplasmic space"/>
    <property type="evidence" value="ECO:0007669"/>
    <property type="project" value="UniProtKB-ARBA"/>
</dbReference>
<protein>
    <submittedName>
        <fullName evidence="4">ABC transporter substrate-binding protein</fullName>
    </submittedName>
</protein>
<dbReference type="Gene3D" id="3.10.105.10">
    <property type="entry name" value="Dipeptide-binding Protein, Domain 3"/>
    <property type="match status" value="1"/>
</dbReference>
<gene>
    <name evidence="4" type="ORF">G127AT_13315</name>
</gene>
<dbReference type="SUPFAM" id="SSF53850">
    <property type="entry name" value="Periplasmic binding protein-like II"/>
    <property type="match status" value="1"/>
</dbReference>
<keyword evidence="5" id="KW-1185">Reference proteome</keyword>
<evidence type="ECO:0000313" key="5">
    <source>
        <dbReference type="Proteomes" id="UP000671914"/>
    </source>
</evidence>
<name>A0A975FKL2_9MICO</name>
<dbReference type="Gene3D" id="3.90.76.10">
    <property type="entry name" value="Dipeptide-binding Protein, Domain 1"/>
    <property type="match status" value="1"/>
</dbReference>
<evidence type="ECO:0000313" key="4">
    <source>
        <dbReference type="EMBL" id="QTX04248.1"/>
    </source>
</evidence>
<sequence length="539" mass="58473">MRIKRIGVAAVALAAASALTLAGCSSDSPAPSAGGDTGAIITTNGTEPQNPLIPTNTNEVGGGKIIDQIFAGLIYYDADGKPINDVAESIESEDNQHFTIKIKPDLEFTNGDPVDAASFVDAWNYGAALDNAHLSSYFFEDIEGFSWDENVEEMSGLEVVDDTTFTVALKQPTADFALRLGYSAFYPLPASAWDDIEAFGQNPIGNGPYMLDGEGAWKHNEKISLVVNPDYDGGRKAANGGLDIIFYASQEASYSDLEGGNLDVVDEIPSSAVESYEDTFGERAVNQASALFQSFTVPDRLAHFAGEEGKLRRAAISMAIDREEITEVIFGGTRTPASDFTSPIIAGWTDELEGEEVLEFNPEEAKKLWAEADAISPWEGSFQIAYNADGDHQDWVDAVSNQLKNNLGIEASGVPSPTFKEVRETITNRTIQTAFRSGWQADYPGLFNYLGPLYGTNAGSNDGDYSNPEVDKLLKEGQSTSDADEQNAKFQAAQEILLKDLPAIPLWYQNVNGAWSEQVENVEYGWNSVPLYFQVTKAE</sequence>
<feature type="compositionally biased region" description="Polar residues" evidence="1">
    <location>
        <begin position="40"/>
        <end position="51"/>
    </location>
</feature>